<organism evidence="10 11">
    <name type="scientific">Agrobacterium rubi TR3 = NBRC 13261</name>
    <dbReference type="NCBI Taxonomy" id="1368415"/>
    <lineage>
        <taxon>Bacteria</taxon>
        <taxon>Pseudomonadati</taxon>
        <taxon>Pseudomonadota</taxon>
        <taxon>Alphaproteobacteria</taxon>
        <taxon>Hyphomicrobiales</taxon>
        <taxon>Rhizobiaceae</taxon>
        <taxon>Rhizobium/Agrobacterium group</taxon>
        <taxon>Agrobacterium</taxon>
    </lineage>
</organism>
<dbReference type="GO" id="GO:0006865">
    <property type="term" value="P:amino acid transport"/>
    <property type="evidence" value="ECO:0007669"/>
    <property type="project" value="UniProtKB-KW"/>
</dbReference>
<keyword evidence="6 9" id="KW-1133">Transmembrane helix</keyword>
<gene>
    <name evidence="10" type="ORF">RRU01S_25_01150</name>
</gene>
<protein>
    <submittedName>
        <fullName evidence="10">Putative ABC transporter permease protein</fullName>
    </submittedName>
</protein>
<dbReference type="CDD" id="cd06582">
    <property type="entry name" value="TM_PBP1_LivH_like"/>
    <property type="match status" value="1"/>
</dbReference>
<dbReference type="AlphaFoldDB" id="A0A081D0H9"/>
<dbReference type="eggNOG" id="COG0559">
    <property type="taxonomic scope" value="Bacteria"/>
</dbReference>
<evidence type="ECO:0000256" key="7">
    <source>
        <dbReference type="ARBA" id="ARBA00023136"/>
    </source>
</evidence>
<evidence type="ECO:0000256" key="9">
    <source>
        <dbReference type="SAM" id="Phobius"/>
    </source>
</evidence>
<dbReference type="Proteomes" id="UP000028701">
    <property type="component" value="Unassembled WGS sequence"/>
</dbReference>
<evidence type="ECO:0000256" key="8">
    <source>
        <dbReference type="ARBA" id="ARBA00037998"/>
    </source>
</evidence>
<evidence type="ECO:0000256" key="5">
    <source>
        <dbReference type="ARBA" id="ARBA00022970"/>
    </source>
</evidence>
<evidence type="ECO:0000256" key="6">
    <source>
        <dbReference type="ARBA" id="ARBA00022989"/>
    </source>
</evidence>
<dbReference type="EMBL" id="BBJU01000025">
    <property type="protein sequence ID" value="GAK72425.1"/>
    <property type="molecule type" value="Genomic_DNA"/>
</dbReference>
<keyword evidence="7 9" id="KW-0472">Membrane</keyword>
<dbReference type="PANTHER" id="PTHR11795:SF445">
    <property type="entry name" value="AMINO ACID ABC TRANSPORTER PERMEASE PROTEIN"/>
    <property type="match status" value="1"/>
</dbReference>
<evidence type="ECO:0000313" key="11">
    <source>
        <dbReference type="Proteomes" id="UP000028701"/>
    </source>
</evidence>
<accession>A0A081D0H9</accession>
<evidence type="ECO:0000256" key="4">
    <source>
        <dbReference type="ARBA" id="ARBA00022692"/>
    </source>
</evidence>
<reference evidence="10 11" key="1">
    <citation type="submission" date="2014-08" db="EMBL/GenBank/DDBJ databases">
        <title>Whole genome shotgun sequence of Rhizobium rubi NBRC 13261.</title>
        <authorList>
            <person name="Katano-Makiyama Y."/>
            <person name="Hosoyama A."/>
            <person name="Hashimoto M."/>
            <person name="Hosoyama Y."/>
            <person name="Noguchi M."/>
            <person name="Tsuchikane K."/>
            <person name="Uohara A."/>
            <person name="Ohji S."/>
            <person name="Ichikawa N."/>
            <person name="Kimura A."/>
            <person name="Yamazoe A."/>
            <person name="Fujita N."/>
        </authorList>
    </citation>
    <scope>NUCLEOTIDE SEQUENCE [LARGE SCALE GENOMIC DNA]</scope>
    <source>
        <strain evidence="10 11">NBRC 13261</strain>
    </source>
</reference>
<comment type="similarity">
    <text evidence="8">Belongs to the binding-protein-dependent transport system permease family. LivHM subfamily.</text>
</comment>
<dbReference type="GO" id="GO:0022857">
    <property type="term" value="F:transmembrane transporter activity"/>
    <property type="evidence" value="ECO:0007669"/>
    <property type="project" value="InterPro"/>
</dbReference>
<feature type="transmembrane region" description="Helical" evidence="9">
    <location>
        <begin position="275"/>
        <end position="292"/>
    </location>
</feature>
<comment type="caution">
    <text evidence="10">The sequence shown here is derived from an EMBL/GenBank/DDBJ whole genome shotgun (WGS) entry which is preliminary data.</text>
</comment>
<feature type="transmembrane region" description="Helical" evidence="9">
    <location>
        <begin position="156"/>
        <end position="173"/>
    </location>
</feature>
<feature type="transmembrane region" description="Helical" evidence="9">
    <location>
        <begin position="6"/>
        <end position="29"/>
    </location>
</feature>
<comment type="subcellular location">
    <subcellularLocation>
        <location evidence="1">Cell membrane</location>
        <topology evidence="1">Multi-pass membrane protein</topology>
    </subcellularLocation>
</comment>
<keyword evidence="3" id="KW-1003">Cell membrane</keyword>
<proteinExistence type="inferred from homology"/>
<dbReference type="InterPro" id="IPR001851">
    <property type="entry name" value="ABC_transp_permease"/>
</dbReference>
<dbReference type="PANTHER" id="PTHR11795">
    <property type="entry name" value="BRANCHED-CHAIN AMINO ACID TRANSPORT SYSTEM PERMEASE PROTEIN LIVH"/>
    <property type="match status" value="1"/>
</dbReference>
<keyword evidence="4 9" id="KW-0812">Transmembrane</keyword>
<keyword evidence="2" id="KW-0813">Transport</keyword>
<feature type="transmembrane region" description="Helical" evidence="9">
    <location>
        <begin position="41"/>
        <end position="60"/>
    </location>
</feature>
<sequence>MGMAYFLQQFLNAVPIATLYAALAFGYAIAFSITKRADITYGAIFAFAGLTCLLFADFGWNQLWLILPATLALGAAAGIFGGLWAGVFIGRAVMRPLASASPNAVTVAAIGALIALMESARLAANTRSLWLPPFLHDPIYVWRSADFIVTTTPMQLINSAVFLMMVAGGYMVLQKSNAGRYWKAVSEDASAASLLGINAGRVFLVSYCAAALFASICGVLATFYYGNMDFGAGLVFGLKVVLISAAGGYTSPLKCAAGAAAIGFAETFWAAYGPVAWRDAAVLALLVLWLIITRSEREAP</sequence>
<dbReference type="InterPro" id="IPR052157">
    <property type="entry name" value="BCAA_transport_permease"/>
</dbReference>
<evidence type="ECO:0000256" key="1">
    <source>
        <dbReference type="ARBA" id="ARBA00004651"/>
    </source>
</evidence>
<evidence type="ECO:0000256" key="3">
    <source>
        <dbReference type="ARBA" id="ARBA00022475"/>
    </source>
</evidence>
<evidence type="ECO:0000313" key="10">
    <source>
        <dbReference type="EMBL" id="GAK72425.1"/>
    </source>
</evidence>
<dbReference type="Pfam" id="PF02653">
    <property type="entry name" value="BPD_transp_2"/>
    <property type="match status" value="1"/>
</dbReference>
<feature type="transmembrane region" description="Helical" evidence="9">
    <location>
        <begin position="66"/>
        <end position="90"/>
    </location>
</feature>
<feature type="transmembrane region" description="Helical" evidence="9">
    <location>
        <begin position="202"/>
        <end position="225"/>
    </location>
</feature>
<name>A0A081D0H9_9HYPH</name>
<dbReference type="GO" id="GO:0005886">
    <property type="term" value="C:plasma membrane"/>
    <property type="evidence" value="ECO:0007669"/>
    <property type="project" value="UniProtKB-SubCell"/>
</dbReference>
<evidence type="ECO:0000256" key="2">
    <source>
        <dbReference type="ARBA" id="ARBA00022448"/>
    </source>
</evidence>
<keyword evidence="5" id="KW-0029">Amino-acid transport</keyword>